<keyword evidence="7" id="KW-0408">Iron</keyword>
<evidence type="ECO:0000256" key="9">
    <source>
        <dbReference type="ARBA" id="ARBA00023077"/>
    </source>
</evidence>
<dbReference type="OrthoDB" id="1122665at2"/>
<dbReference type="AlphaFoldDB" id="A0A3N4NVH9"/>
<keyword evidence="9 12" id="KW-0798">TonB box</keyword>
<accession>A0A3N4NVH9</accession>
<dbReference type="Pfam" id="PF00593">
    <property type="entry name" value="TonB_dep_Rec_b-barrel"/>
    <property type="match status" value="1"/>
</dbReference>
<proteinExistence type="inferred from homology"/>
<evidence type="ECO:0000256" key="3">
    <source>
        <dbReference type="ARBA" id="ARBA00022452"/>
    </source>
</evidence>
<evidence type="ECO:0000256" key="7">
    <source>
        <dbReference type="ARBA" id="ARBA00023004"/>
    </source>
</evidence>
<reference evidence="15 16" key="1">
    <citation type="submission" date="2018-11" db="EMBL/GenBank/DDBJ databases">
        <title>Aureibaculum marinum gen. nov., sp. nov., a member of the family Flavobacteriaceae isolated from the Bohai Sea.</title>
        <authorList>
            <person name="Ji X."/>
        </authorList>
    </citation>
    <scope>NUCLEOTIDE SEQUENCE [LARGE SCALE GENOMIC DNA]</scope>
    <source>
        <strain evidence="15 16">BH-SD17</strain>
    </source>
</reference>
<comment type="similarity">
    <text evidence="12">Belongs to the TonB-dependent receptor family.</text>
</comment>
<dbReference type="InterPro" id="IPR037066">
    <property type="entry name" value="Plug_dom_sf"/>
</dbReference>
<evidence type="ECO:0000256" key="10">
    <source>
        <dbReference type="ARBA" id="ARBA00023136"/>
    </source>
</evidence>
<evidence type="ECO:0000313" key="15">
    <source>
        <dbReference type="EMBL" id="RPD96180.1"/>
    </source>
</evidence>
<dbReference type="InterPro" id="IPR039426">
    <property type="entry name" value="TonB-dep_rcpt-like"/>
</dbReference>
<keyword evidence="2" id="KW-0813">Transport</keyword>
<keyword evidence="15" id="KW-0675">Receptor</keyword>
<keyword evidence="5" id="KW-0812">Transmembrane</keyword>
<evidence type="ECO:0000256" key="1">
    <source>
        <dbReference type="ARBA" id="ARBA00004571"/>
    </source>
</evidence>
<dbReference type="Proteomes" id="UP000270856">
    <property type="component" value="Unassembled WGS sequence"/>
</dbReference>
<dbReference type="SUPFAM" id="SSF49464">
    <property type="entry name" value="Carboxypeptidase regulatory domain-like"/>
    <property type="match status" value="1"/>
</dbReference>
<dbReference type="GO" id="GO:0009279">
    <property type="term" value="C:cell outer membrane"/>
    <property type="evidence" value="ECO:0007669"/>
    <property type="project" value="UniProtKB-SubCell"/>
</dbReference>
<evidence type="ECO:0000256" key="8">
    <source>
        <dbReference type="ARBA" id="ARBA00023065"/>
    </source>
</evidence>
<keyword evidence="8" id="KW-0406">Ion transport</keyword>
<keyword evidence="3" id="KW-1134">Transmembrane beta strand</keyword>
<dbReference type="Pfam" id="PF13715">
    <property type="entry name" value="CarbopepD_reg_2"/>
    <property type="match status" value="1"/>
</dbReference>
<dbReference type="PANTHER" id="PTHR32552">
    <property type="entry name" value="FERRICHROME IRON RECEPTOR-RELATED"/>
    <property type="match status" value="1"/>
</dbReference>
<keyword evidence="4" id="KW-0410">Iron transport</keyword>
<name>A0A3N4NVH9_9FLAO</name>
<sequence length="937" mass="104689">MSVNKALLYVIVIFFYNFSTAQQLINGEVKDVEGNVLEGVNITIQPINFGTTTDGYGKFKFQNVTKGTYKITLSHIGYKMITQEIVVSQKKLSLSFVLEDDLMNLQDVVVTGTFEPRIQLMSSTSVSVLKTNMLQQVYPQGTADLLQNIPGTFVDASAGEVFNKVYTRGISASAEDDMGWYYVSLQEDGLPVTLSQYAYYSPDLFHRIDLMTEKVEAIKGGSAAITAMNAPGGIYNFRSKITENELNGEVHLTNGFQGNNNFLHKIDFAIGSPIGKNWFINAGGHYRIDDGSRDTDFTFSKGGQFKFNVIKYHNQGHLKFYAKYLNDYTNRYTGVAAVNWDNPTPAFGQSFSSTSLLMPGFNASIPDRRNLNQNNFNSFNPSKGVHAKDFTLGVAISQHLGNHWLLRNNFKFSKKIANWQTSISNAFVSLNNPLAYFISGADFPIGQVVFKDAKSGLELARINNSGILVGESFQYLSGDSLPNDAIMGTSAWYIDNEANELINQFILEKDINNHSITTGMSMGFSDSSLFTQGSYGYATYEPNPRMLQVTLKNPDAPIIMLSDTHGISNYGGLFYTNANAKVSQIATFINDHFKITDRLTVDLGLRYESIHHKGNKDRYAPFQQDGGLDGNTNTAYDNGMLTPTGEKDMFNFTYNYISYSAGSTYKLNNSSALFARFSHGNKAPELNYYFNNFSNVPILKKGAIQKIKQAELGIKYSGNNFSFTSTAFWSQLKDIGIANFEFEQESNTIFYTPIQLNTSTTVGLEWESTYTPIQHFTFRFNGVVQNAKATKWRIYDAGGTAITDDDQVMDYSGNTLPFTPNLMFNLGNEYHKNKISIFFNWHYMGKRDANVANGFKLPSYSTFSLGTKYLINKHLSANFIVTNLFNSKGLANFYGANSFGANANGATRTYIEANPDDSFIVFPVLQRKALLKLIYNF</sequence>
<evidence type="ECO:0000256" key="11">
    <source>
        <dbReference type="ARBA" id="ARBA00023237"/>
    </source>
</evidence>
<comment type="caution">
    <text evidence="15">The sequence shown here is derived from an EMBL/GenBank/DDBJ whole genome shotgun (WGS) entry which is preliminary data.</text>
</comment>
<dbReference type="SUPFAM" id="SSF56935">
    <property type="entry name" value="Porins"/>
    <property type="match status" value="1"/>
</dbReference>
<evidence type="ECO:0000259" key="14">
    <source>
        <dbReference type="Pfam" id="PF07715"/>
    </source>
</evidence>
<dbReference type="EMBL" id="RPFJ01000012">
    <property type="protein sequence ID" value="RPD96180.1"/>
    <property type="molecule type" value="Genomic_DNA"/>
</dbReference>
<dbReference type="InterPro" id="IPR008969">
    <property type="entry name" value="CarboxyPept-like_regulatory"/>
</dbReference>
<evidence type="ECO:0000256" key="4">
    <source>
        <dbReference type="ARBA" id="ARBA00022496"/>
    </source>
</evidence>
<protein>
    <submittedName>
        <fullName evidence="15">TonB-dependent receptor</fullName>
    </submittedName>
</protein>
<evidence type="ECO:0000256" key="5">
    <source>
        <dbReference type="ARBA" id="ARBA00022692"/>
    </source>
</evidence>
<comment type="subcellular location">
    <subcellularLocation>
        <location evidence="1">Cell outer membrane</location>
        <topology evidence="1">Multi-pass membrane protein</topology>
    </subcellularLocation>
</comment>
<dbReference type="Pfam" id="PF07715">
    <property type="entry name" value="Plug"/>
    <property type="match status" value="1"/>
</dbReference>
<dbReference type="RefSeq" id="WP_123898232.1">
    <property type="nucleotide sequence ID" value="NZ_RPFJ01000012.1"/>
</dbReference>
<dbReference type="InterPro" id="IPR012910">
    <property type="entry name" value="Plug_dom"/>
</dbReference>
<feature type="domain" description="TonB-dependent receptor plug" evidence="14">
    <location>
        <begin position="122"/>
        <end position="234"/>
    </location>
</feature>
<evidence type="ECO:0000313" key="16">
    <source>
        <dbReference type="Proteomes" id="UP000270856"/>
    </source>
</evidence>
<dbReference type="Gene3D" id="2.170.130.10">
    <property type="entry name" value="TonB-dependent receptor, plug domain"/>
    <property type="match status" value="1"/>
</dbReference>
<keyword evidence="10 12" id="KW-0472">Membrane</keyword>
<keyword evidence="16" id="KW-1185">Reference proteome</keyword>
<dbReference type="InterPro" id="IPR000531">
    <property type="entry name" value="Beta-barrel_TonB"/>
</dbReference>
<dbReference type="Gene3D" id="2.60.40.1120">
    <property type="entry name" value="Carboxypeptidase-like, regulatory domain"/>
    <property type="match status" value="1"/>
</dbReference>
<feature type="domain" description="TonB-dependent receptor-like beta-barrel" evidence="13">
    <location>
        <begin position="361"/>
        <end position="884"/>
    </location>
</feature>
<organism evidence="15 16">
    <name type="scientific">Aureibaculum marinum</name>
    <dbReference type="NCBI Taxonomy" id="2487930"/>
    <lineage>
        <taxon>Bacteria</taxon>
        <taxon>Pseudomonadati</taxon>
        <taxon>Bacteroidota</taxon>
        <taxon>Flavobacteriia</taxon>
        <taxon>Flavobacteriales</taxon>
        <taxon>Flavobacteriaceae</taxon>
        <taxon>Aureibaculum</taxon>
    </lineage>
</organism>
<dbReference type="PANTHER" id="PTHR32552:SF89">
    <property type="entry name" value="CATECHOLATE SIDEROPHORE RECEPTOR FIU"/>
    <property type="match status" value="1"/>
</dbReference>
<evidence type="ECO:0000256" key="12">
    <source>
        <dbReference type="RuleBase" id="RU003357"/>
    </source>
</evidence>
<evidence type="ECO:0000256" key="6">
    <source>
        <dbReference type="ARBA" id="ARBA00022729"/>
    </source>
</evidence>
<gene>
    <name evidence="15" type="ORF">EGM88_10455</name>
</gene>
<evidence type="ECO:0000259" key="13">
    <source>
        <dbReference type="Pfam" id="PF00593"/>
    </source>
</evidence>
<evidence type="ECO:0000256" key="2">
    <source>
        <dbReference type="ARBA" id="ARBA00022448"/>
    </source>
</evidence>
<dbReference type="Gene3D" id="2.40.170.20">
    <property type="entry name" value="TonB-dependent receptor, beta-barrel domain"/>
    <property type="match status" value="1"/>
</dbReference>
<keyword evidence="11" id="KW-0998">Cell outer membrane</keyword>
<keyword evidence="6" id="KW-0732">Signal</keyword>
<dbReference type="GO" id="GO:0015344">
    <property type="term" value="F:siderophore uptake transmembrane transporter activity"/>
    <property type="evidence" value="ECO:0007669"/>
    <property type="project" value="TreeGrafter"/>
</dbReference>
<dbReference type="InterPro" id="IPR036942">
    <property type="entry name" value="Beta-barrel_TonB_sf"/>
</dbReference>